<dbReference type="SUPFAM" id="SSF56601">
    <property type="entry name" value="beta-lactamase/transpeptidase-like"/>
    <property type="match status" value="1"/>
</dbReference>
<accession>A0A0J8G782</accession>
<dbReference type="InterPro" id="IPR012338">
    <property type="entry name" value="Beta-lactam/transpept-like"/>
</dbReference>
<evidence type="ECO:0000313" key="5">
    <source>
        <dbReference type="EMBL" id="KMT58495.1"/>
    </source>
</evidence>
<dbReference type="PANTHER" id="PTHR46825:SF11">
    <property type="entry name" value="PENICILLIN-BINDING PROTEIN 4"/>
    <property type="match status" value="1"/>
</dbReference>
<name>A0A0J8G782_9LIST</name>
<dbReference type="InterPro" id="IPR001466">
    <property type="entry name" value="Beta-lactam-related"/>
</dbReference>
<dbReference type="Pfam" id="PF00144">
    <property type="entry name" value="Beta-lactamase"/>
    <property type="match status" value="1"/>
</dbReference>
<keyword evidence="3" id="KW-0812">Transmembrane</keyword>
<feature type="transmembrane region" description="Helical" evidence="3">
    <location>
        <begin position="21"/>
        <end position="42"/>
    </location>
</feature>
<dbReference type="PANTHER" id="PTHR46825">
    <property type="entry name" value="D-ALANYL-D-ALANINE-CARBOXYPEPTIDASE/ENDOPEPTIDASE AMPH"/>
    <property type="match status" value="1"/>
</dbReference>
<dbReference type="PATRIC" id="fig|1430899.3.peg.2370"/>
<feature type="domain" description="Beta-lactamase-related" evidence="4">
    <location>
        <begin position="75"/>
        <end position="312"/>
    </location>
</feature>
<protein>
    <submittedName>
        <fullName evidence="5">PbpX</fullName>
    </submittedName>
</protein>
<dbReference type="InterPro" id="IPR050491">
    <property type="entry name" value="AmpC-like"/>
</dbReference>
<keyword evidence="3" id="KW-1133">Transmembrane helix</keyword>
<keyword evidence="6" id="KW-1185">Reference proteome</keyword>
<dbReference type="AlphaFoldDB" id="A0A0J8G782"/>
<comment type="caution">
    <text evidence="5">The sequence shown here is derived from an EMBL/GenBank/DDBJ whole genome shotgun (WGS) entry which is preliminary data.</text>
</comment>
<comment type="subcellular location">
    <subcellularLocation>
        <location evidence="1">Membrane</location>
    </subcellularLocation>
</comment>
<evidence type="ECO:0000259" key="4">
    <source>
        <dbReference type="Pfam" id="PF00144"/>
    </source>
</evidence>
<keyword evidence="2 3" id="KW-0472">Membrane</keyword>
<evidence type="ECO:0000256" key="3">
    <source>
        <dbReference type="SAM" id="Phobius"/>
    </source>
</evidence>
<evidence type="ECO:0000256" key="2">
    <source>
        <dbReference type="ARBA" id="ARBA00023136"/>
    </source>
</evidence>
<dbReference type="Proteomes" id="UP000052258">
    <property type="component" value="Unassembled WGS sequence"/>
</dbReference>
<evidence type="ECO:0000256" key="1">
    <source>
        <dbReference type="ARBA" id="ARBA00004370"/>
    </source>
</evidence>
<organism evidence="5 6">
    <name type="scientific">Listeria fleischmannii 1991</name>
    <dbReference type="NCBI Taxonomy" id="1430899"/>
    <lineage>
        <taxon>Bacteria</taxon>
        <taxon>Bacillati</taxon>
        <taxon>Bacillota</taxon>
        <taxon>Bacilli</taxon>
        <taxon>Bacillales</taxon>
        <taxon>Listeriaceae</taxon>
        <taxon>Listeria</taxon>
    </lineage>
</organism>
<dbReference type="Gene3D" id="3.40.710.10">
    <property type="entry name" value="DD-peptidase/beta-lactamase superfamily"/>
    <property type="match status" value="1"/>
</dbReference>
<dbReference type="GO" id="GO:0016020">
    <property type="term" value="C:membrane"/>
    <property type="evidence" value="ECO:0007669"/>
    <property type="project" value="UniProtKB-SubCell"/>
</dbReference>
<proteinExistence type="predicted"/>
<dbReference type="EMBL" id="AZHO01000030">
    <property type="protein sequence ID" value="KMT58495.1"/>
    <property type="molecule type" value="Genomic_DNA"/>
</dbReference>
<dbReference type="RefSeq" id="WP_059140197.1">
    <property type="nucleotide sequence ID" value="NZ_KQ130619.1"/>
</dbReference>
<evidence type="ECO:0000313" key="6">
    <source>
        <dbReference type="Proteomes" id="UP000052258"/>
    </source>
</evidence>
<reference evidence="5 6" key="1">
    <citation type="journal article" date="2015" name="Genome Biol. Evol.">
        <title>Comparative Genomics of Listeria Sensu Lato: Genus-Wide Differences in Evolutionary Dynamics and the Progressive Gain of Complex, Potentially Pathogenicity-Related Traits through Lateral Gene Transfer.</title>
        <authorList>
            <person name="Chiara M."/>
            <person name="Caruso M."/>
            <person name="D'Erchia A.M."/>
            <person name="Manzari C."/>
            <person name="Fraccalvieri R."/>
            <person name="Goffredo E."/>
            <person name="Latorre L."/>
            <person name="Miccolupo A."/>
            <person name="Padalino I."/>
            <person name="Santagada G."/>
            <person name="Chiocco D."/>
            <person name="Pesole G."/>
            <person name="Horner D.S."/>
            <person name="Parisi A."/>
        </authorList>
    </citation>
    <scope>NUCLEOTIDE SEQUENCE [LARGE SCALE GENOMIC DNA]</scope>
    <source>
        <strain evidence="5 6">1991</strain>
    </source>
</reference>
<gene>
    <name evidence="5" type="ORF">X560_2321</name>
</gene>
<sequence length="383" mass="43400">MKQTRLEKNKLRRKGRRNKQIFISLSLAILICLLGGALYIHLTKNTTTTAINETTKNELQPSKRVEANVVPENAIDEYLNEIGFNGTVYIEDKGKYTLKKAYGNANFETGEKNQMTSTYLIGSMQKVIIATAFMQLVEQGKVGLDDPIQKYLPHFPNGHAIKIKNFLGHTTGLNERKKESDATTPYQIIKSIERAGIKQQPGKWHYSDDNYAVIAYLIQQLSGMSVDRYVKQHIFTPANMTSANFGPSFYNNPLHTSSYYNWDGDIVDAPITEDMSQLFGAGDMYMTVEDVYKFDEALLSGQLISKKGVGRLLQKGAGKYGFGMYDFGDYHISRGVLYGYESANVFTKDHTKKVILLTNARDRSSKKAFYIYTRKILEIMEKN</sequence>